<dbReference type="GO" id="GO:0016491">
    <property type="term" value="F:oxidoreductase activity"/>
    <property type="evidence" value="ECO:0007669"/>
    <property type="project" value="UniProtKB-KW"/>
</dbReference>
<evidence type="ECO:0000313" key="6">
    <source>
        <dbReference type="Proteomes" id="UP000809337"/>
    </source>
</evidence>
<dbReference type="PRINTS" id="PR00081">
    <property type="entry name" value="GDHRDH"/>
</dbReference>
<evidence type="ECO:0000256" key="3">
    <source>
        <dbReference type="RuleBase" id="RU000363"/>
    </source>
</evidence>
<evidence type="ECO:0000256" key="2">
    <source>
        <dbReference type="ARBA" id="ARBA00023002"/>
    </source>
</evidence>
<accession>A0A9Q2RYQ0</accession>
<dbReference type="SUPFAM" id="SSF51735">
    <property type="entry name" value="NAD(P)-binding Rossmann-fold domains"/>
    <property type="match status" value="1"/>
</dbReference>
<dbReference type="RefSeq" id="WP_231032289.1">
    <property type="nucleotide sequence ID" value="NZ_JAJNGX010000001.1"/>
</dbReference>
<sequence>MSNALAGRHALVTGGARGIGLELSRQLTAQGCTVVAVGRNMQHLDALKSEGGPNVITVQADLSRQAKIDRLITQITAEHPDLSILINNAGLQQEMNLFADPVGTSIAPARQEIALNLDGLVSLTLGVLPTLAAQSRSAIVNISSGLAIAPKAASPVYCATKAATRAFSQALRYQCEDNAPHITVTEAIMALVDTDMTAGRGSGKIAAHRAATEVIAGLARGQPEVWVGKAKMLRVLNRLLPSVAARIMR</sequence>
<organism evidence="5 6">
    <name type="scientific">Pseudosulfitobacter pseudonitzschiae</name>
    <dbReference type="NCBI Taxonomy" id="1402135"/>
    <lineage>
        <taxon>Bacteria</taxon>
        <taxon>Pseudomonadati</taxon>
        <taxon>Pseudomonadota</taxon>
        <taxon>Alphaproteobacteria</taxon>
        <taxon>Rhodobacterales</taxon>
        <taxon>Roseobacteraceae</taxon>
        <taxon>Pseudosulfitobacter</taxon>
    </lineage>
</organism>
<evidence type="ECO:0000313" key="5">
    <source>
        <dbReference type="EMBL" id="MBM2353442.1"/>
    </source>
</evidence>
<keyword evidence="2" id="KW-0560">Oxidoreductase</keyword>
<dbReference type="PRINTS" id="PR00080">
    <property type="entry name" value="SDRFAMILY"/>
</dbReference>
<proteinExistence type="inferred from homology"/>
<dbReference type="InterPro" id="IPR057326">
    <property type="entry name" value="KR_dom"/>
</dbReference>
<dbReference type="InterPro" id="IPR036291">
    <property type="entry name" value="NAD(P)-bd_dom_sf"/>
</dbReference>
<dbReference type="GO" id="GO:0016020">
    <property type="term" value="C:membrane"/>
    <property type="evidence" value="ECO:0007669"/>
    <property type="project" value="TreeGrafter"/>
</dbReference>
<evidence type="ECO:0000256" key="1">
    <source>
        <dbReference type="ARBA" id="ARBA00006484"/>
    </source>
</evidence>
<dbReference type="PANTHER" id="PTHR44196:SF1">
    <property type="entry name" value="DEHYDROGENASE_REDUCTASE SDR FAMILY MEMBER 7B"/>
    <property type="match status" value="1"/>
</dbReference>
<comment type="caution">
    <text evidence="5">The sequence shown here is derived from an EMBL/GenBank/DDBJ whole genome shotgun (WGS) entry which is preliminary data.</text>
</comment>
<dbReference type="PANTHER" id="PTHR44196">
    <property type="entry name" value="DEHYDROGENASE/REDUCTASE SDR FAMILY MEMBER 7B"/>
    <property type="match status" value="1"/>
</dbReference>
<reference evidence="5" key="1">
    <citation type="submission" date="2021-01" db="EMBL/GenBank/DDBJ databases">
        <title>Diatom-associated Roseobacters Show Island Model of Population Structure.</title>
        <authorList>
            <person name="Qu L."/>
            <person name="Feng X."/>
            <person name="Chen Y."/>
            <person name="Li L."/>
            <person name="Wang X."/>
            <person name="Hu Z."/>
            <person name="Wang H."/>
            <person name="Luo H."/>
        </authorList>
    </citation>
    <scope>NUCLEOTIDE SEQUENCE</scope>
    <source>
        <strain evidence="5">SM26-45</strain>
    </source>
</reference>
<dbReference type="Pfam" id="PF00106">
    <property type="entry name" value="adh_short"/>
    <property type="match status" value="1"/>
</dbReference>
<feature type="domain" description="Ketoreductase" evidence="4">
    <location>
        <begin position="8"/>
        <end position="151"/>
    </location>
</feature>
<gene>
    <name evidence="5" type="ORF">JQX14_02750</name>
</gene>
<dbReference type="Gene3D" id="3.40.50.720">
    <property type="entry name" value="NAD(P)-binding Rossmann-like Domain"/>
    <property type="match status" value="1"/>
</dbReference>
<protein>
    <submittedName>
        <fullName evidence="5">SDR family NAD(P)-dependent oxidoreductase</fullName>
    </submittedName>
</protein>
<dbReference type="SMART" id="SM00822">
    <property type="entry name" value="PKS_KR"/>
    <property type="match status" value="1"/>
</dbReference>
<comment type="similarity">
    <text evidence="1 3">Belongs to the short-chain dehydrogenases/reductases (SDR) family.</text>
</comment>
<dbReference type="AlphaFoldDB" id="A0A9Q2RYQ0"/>
<name>A0A9Q2RYQ0_9RHOB</name>
<dbReference type="PROSITE" id="PS00061">
    <property type="entry name" value="ADH_SHORT"/>
    <property type="match status" value="1"/>
</dbReference>
<dbReference type="InterPro" id="IPR020904">
    <property type="entry name" value="Sc_DH/Rdtase_CS"/>
</dbReference>
<dbReference type="EMBL" id="JAFBWN010000001">
    <property type="protein sequence ID" value="MBM2353442.1"/>
    <property type="molecule type" value="Genomic_DNA"/>
</dbReference>
<dbReference type="InterPro" id="IPR002347">
    <property type="entry name" value="SDR_fam"/>
</dbReference>
<evidence type="ECO:0000259" key="4">
    <source>
        <dbReference type="SMART" id="SM00822"/>
    </source>
</evidence>
<dbReference type="Proteomes" id="UP000809337">
    <property type="component" value="Unassembled WGS sequence"/>
</dbReference>